<evidence type="ECO:0000313" key="2">
    <source>
        <dbReference type="Proteomes" id="UP000541185"/>
    </source>
</evidence>
<proteinExistence type="predicted"/>
<evidence type="ECO:0000313" key="1">
    <source>
        <dbReference type="EMBL" id="NML44987.1"/>
    </source>
</evidence>
<dbReference type="Proteomes" id="UP000541185">
    <property type="component" value="Unassembled WGS sequence"/>
</dbReference>
<protein>
    <submittedName>
        <fullName evidence="1">Uncharacterized protein</fullName>
    </submittedName>
</protein>
<accession>A0A848H3B6</accession>
<sequence length="244" mass="28228">MLPDEREALARQLYTVHAQIFAGLDYEGFRKYVVERPSWHTWIYVRHNMSHQLVGYTAIHEFRLKLKGEPSTVIRMEAGTLPSARGRDLTMVYGLMRLLRIWLRHPFQRVCMFAALTHPSSYTFLARYAPVIFPHSSLEEVPPSVMGQMEELAEGFGLERVDEKNPLLRRVDWITLETDSERARWQASTRADTRFYIANNPGYPQGHGLCTLIPLNGLIVFQCLTRFLWGRAGRLTRLALGRPI</sequence>
<organism evidence="1 2">
    <name type="scientific">Ramlibacter agri</name>
    <dbReference type="NCBI Taxonomy" id="2728837"/>
    <lineage>
        <taxon>Bacteria</taxon>
        <taxon>Pseudomonadati</taxon>
        <taxon>Pseudomonadota</taxon>
        <taxon>Betaproteobacteria</taxon>
        <taxon>Burkholderiales</taxon>
        <taxon>Comamonadaceae</taxon>
        <taxon>Ramlibacter</taxon>
    </lineage>
</organism>
<dbReference type="AlphaFoldDB" id="A0A848H3B6"/>
<gene>
    <name evidence="1" type="ORF">HHL11_14610</name>
</gene>
<dbReference type="EMBL" id="JABBFX010000001">
    <property type="protein sequence ID" value="NML44987.1"/>
    <property type="molecule type" value="Genomic_DNA"/>
</dbReference>
<keyword evidence="2" id="KW-1185">Reference proteome</keyword>
<dbReference type="RefSeq" id="WP_169419083.1">
    <property type="nucleotide sequence ID" value="NZ_JABBFX010000001.1"/>
</dbReference>
<reference evidence="1 2" key="1">
    <citation type="submission" date="2020-04" db="EMBL/GenBank/DDBJ databases">
        <title>Ramlibacter sp. G-1-2-2 isolated from soil.</title>
        <authorList>
            <person name="Dahal R.H."/>
        </authorList>
    </citation>
    <scope>NUCLEOTIDE SEQUENCE [LARGE SCALE GENOMIC DNA]</scope>
    <source>
        <strain evidence="1 2">G-1-2-2</strain>
    </source>
</reference>
<name>A0A848H3B6_9BURK</name>
<comment type="caution">
    <text evidence="1">The sequence shown here is derived from an EMBL/GenBank/DDBJ whole genome shotgun (WGS) entry which is preliminary data.</text>
</comment>